<protein>
    <submittedName>
        <fullName evidence="2">Uncharacterized protein</fullName>
    </submittedName>
</protein>
<gene>
    <name evidence="2" type="ORF">FPE_LOCUS30340</name>
</gene>
<keyword evidence="3" id="KW-1185">Reference proteome</keyword>
<evidence type="ECO:0000313" key="2">
    <source>
        <dbReference type="EMBL" id="CAI9782910.1"/>
    </source>
</evidence>
<evidence type="ECO:0000256" key="1">
    <source>
        <dbReference type="SAM" id="Phobius"/>
    </source>
</evidence>
<dbReference type="EMBL" id="OU503054">
    <property type="protein sequence ID" value="CAI9782910.1"/>
    <property type="molecule type" value="Genomic_DNA"/>
</dbReference>
<name>A0AAD2ACY7_9LAMI</name>
<dbReference type="PANTHER" id="PTHR11206">
    <property type="entry name" value="MULTIDRUG RESISTANCE PROTEIN"/>
    <property type="match status" value="1"/>
</dbReference>
<keyword evidence="1" id="KW-1133">Transmembrane helix</keyword>
<evidence type="ECO:0000313" key="3">
    <source>
        <dbReference type="Proteomes" id="UP000834106"/>
    </source>
</evidence>
<accession>A0AAD2ACY7</accession>
<dbReference type="Proteomes" id="UP000834106">
    <property type="component" value="Chromosome 19"/>
</dbReference>
<feature type="transmembrane region" description="Helical" evidence="1">
    <location>
        <begin position="59"/>
        <end position="78"/>
    </location>
</feature>
<proteinExistence type="predicted"/>
<keyword evidence="1" id="KW-0812">Transmembrane</keyword>
<sequence>MNIAIYSIIKDCVQPVLSGVAIGAGQQSRVAYVNIGSYYIVGIPVGVVLGYIIRLHVEGVWIGMLIGTLLQTITLLILTSRTNWDDQVSIARRRVDRWFVEAETDTNLPSTVQ</sequence>
<keyword evidence="1" id="KW-0472">Membrane</keyword>
<reference evidence="2" key="1">
    <citation type="submission" date="2023-05" db="EMBL/GenBank/DDBJ databases">
        <authorList>
            <person name="Huff M."/>
        </authorList>
    </citation>
    <scope>NUCLEOTIDE SEQUENCE</scope>
</reference>
<feature type="transmembrane region" description="Helical" evidence="1">
    <location>
        <begin position="31"/>
        <end position="53"/>
    </location>
</feature>
<dbReference type="AlphaFoldDB" id="A0AAD2ACY7"/>
<organism evidence="2 3">
    <name type="scientific">Fraxinus pennsylvanica</name>
    <dbReference type="NCBI Taxonomy" id="56036"/>
    <lineage>
        <taxon>Eukaryota</taxon>
        <taxon>Viridiplantae</taxon>
        <taxon>Streptophyta</taxon>
        <taxon>Embryophyta</taxon>
        <taxon>Tracheophyta</taxon>
        <taxon>Spermatophyta</taxon>
        <taxon>Magnoliopsida</taxon>
        <taxon>eudicotyledons</taxon>
        <taxon>Gunneridae</taxon>
        <taxon>Pentapetalae</taxon>
        <taxon>asterids</taxon>
        <taxon>lamiids</taxon>
        <taxon>Lamiales</taxon>
        <taxon>Oleaceae</taxon>
        <taxon>Oleeae</taxon>
        <taxon>Fraxinus</taxon>
    </lineage>
</organism>